<dbReference type="OrthoDB" id="1652165at2"/>
<keyword evidence="2" id="KW-1185">Reference proteome</keyword>
<dbReference type="Proteomes" id="UP000244527">
    <property type="component" value="Chromosome"/>
</dbReference>
<dbReference type="RefSeq" id="WP_108739598.1">
    <property type="nucleotide sequence ID" value="NZ_CP020918.1"/>
</dbReference>
<gene>
    <name evidence="1" type="ORF">FFWV33_03350</name>
</gene>
<reference evidence="1 2" key="1">
    <citation type="submission" date="2017-04" db="EMBL/GenBank/DDBJ databases">
        <title>Compelte genome sequence of WV33.</title>
        <authorList>
            <person name="Lee P.C."/>
        </authorList>
    </citation>
    <scope>NUCLEOTIDE SEQUENCE [LARGE SCALE GENOMIC DNA]</scope>
    <source>
        <strain evidence="1 2">WV33</strain>
    </source>
</reference>
<organism evidence="1 2">
    <name type="scientific">Flavobacterium faecale</name>
    <dbReference type="NCBI Taxonomy" id="1355330"/>
    <lineage>
        <taxon>Bacteria</taxon>
        <taxon>Pseudomonadati</taxon>
        <taxon>Bacteroidota</taxon>
        <taxon>Flavobacteriia</taxon>
        <taxon>Flavobacteriales</taxon>
        <taxon>Flavobacteriaceae</taxon>
        <taxon>Flavobacterium</taxon>
    </lineage>
</organism>
<evidence type="ECO:0000313" key="1">
    <source>
        <dbReference type="EMBL" id="AWG20639.1"/>
    </source>
</evidence>
<accession>A0A2S1LA54</accession>
<protein>
    <submittedName>
        <fullName evidence="1">Uncharacterized protein</fullName>
    </submittedName>
</protein>
<dbReference type="EMBL" id="CP020918">
    <property type="protein sequence ID" value="AWG20639.1"/>
    <property type="molecule type" value="Genomic_DNA"/>
</dbReference>
<proteinExistence type="predicted"/>
<dbReference type="AlphaFoldDB" id="A0A2S1LA54"/>
<name>A0A2S1LA54_9FLAO</name>
<dbReference type="KEGG" id="ffa:FFWV33_03350"/>
<dbReference type="NCBIfam" id="NF033708">
    <property type="entry name" value="T9SS_Cterm_ChiA"/>
    <property type="match status" value="1"/>
</dbReference>
<evidence type="ECO:0000313" key="2">
    <source>
        <dbReference type="Proteomes" id="UP000244527"/>
    </source>
</evidence>
<sequence>MKAKLLYILLLFSLIGSSQTIIFSENFLNAPSSTPYNSIAAHTFQNSGTSVTFSGTADARSTDPSDNIGASGNGNIFFTNSTPTLFEIANIDTSNYSNITLALNHFKSQNSISNELLISVSSDGINYTPLSYSRATGALTSNWLQISPTGLIPTTTNLRIRFTSAAAGTYWFRIDDLKLSGTKICLSSTSWNGSAWSNGLPDNTSKAIINANYNTATNGTINACSVTVANGASITVGSNDVVKIQNGLTVNGTLTFNNNSSLIQINDNPVIPNTGSINYKRQTTQISNFDFTYWSSPVQGQTLYNLSPGTLYDKYFSLNAATNSWTQENSNNTMTLGKGYIIRGPQSYSTGTPGFYEGTFIGVPNNGIVTVPFGAGIKANLIGNPYPSAVDAEAFISTNSGVIFGTLYFWTHNSSFTTSRQYDYTADDYAAYNLMGGTAAASGGVTPTRAIAAGQGFIAFSMTAGSATFNNSMRMISGTTIDNSKFFRPANDTKTAKTSLVESKSRLWLNLTNEQGAFKQLLVGYAAGATNGYDASYDGWNYNANPYINFYSINENQNFSIQGRAVDTQSDDSIPLGYSSTIKGNFQITIDNVDGNLSEKDIYLTDQKNAVEHNLKSGPYTFSTEAGTFNDRFQLSYQAKTTLGVTATDLDQNKLLISQKENTITIHSNSEQINEVRLYDLAGREILSRTKVNSTDLQLAVPFKNAQVLLIKVKLENGQIITEKLVIN</sequence>